<gene>
    <name evidence="4" type="ORF">EDD31_2604</name>
</gene>
<dbReference type="Gene3D" id="1.10.260.40">
    <property type="entry name" value="lambda repressor-like DNA-binding domains"/>
    <property type="match status" value="1"/>
</dbReference>
<evidence type="ECO:0000313" key="5">
    <source>
        <dbReference type="Proteomes" id="UP000280668"/>
    </source>
</evidence>
<dbReference type="OrthoDB" id="3188736at2"/>
<evidence type="ECO:0000259" key="3">
    <source>
        <dbReference type="PROSITE" id="PS50943"/>
    </source>
</evidence>
<dbReference type="GO" id="GO:0005829">
    <property type="term" value="C:cytosol"/>
    <property type="evidence" value="ECO:0007669"/>
    <property type="project" value="TreeGrafter"/>
</dbReference>
<feature type="domain" description="HTH cro/C1-type" evidence="3">
    <location>
        <begin position="24"/>
        <end position="78"/>
    </location>
</feature>
<protein>
    <submittedName>
        <fullName evidence="4">Helix-turn-helix protein</fullName>
    </submittedName>
</protein>
<reference evidence="4 5" key="1">
    <citation type="submission" date="2018-11" db="EMBL/GenBank/DDBJ databases">
        <title>Sequencing the genomes of 1000 actinobacteria strains.</title>
        <authorList>
            <person name="Klenk H.-P."/>
        </authorList>
    </citation>
    <scope>NUCLEOTIDE SEQUENCE [LARGE SCALE GENOMIC DNA]</scope>
    <source>
        <strain evidence="4 5">DSM 11294</strain>
    </source>
</reference>
<feature type="region of interest" description="Disordered" evidence="2">
    <location>
        <begin position="98"/>
        <end position="128"/>
    </location>
</feature>
<dbReference type="SMART" id="SM00530">
    <property type="entry name" value="HTH_XRE"/>
    <property type="match status" value="1"/>
</dbReference>
<evidence type="ECO:0000256" key="1">
    <source>
        <dbReference type="ARBA" id="ARBA00023125"/>
    </source>
</evidence>
<dbReference type="GO" id="GO:0003700">
    <property type="term" value="F:DNA-binding transcription factor activity"/>
    <property type="evidence" value="ECO:0007669"/>
    <property type="project" value="TreeGrafter"/>
</dbReference>
<name>A0A3N2BG14_9MICO</name>
<dbReference type="Proteomes" id="UP000280668">
    <property type="component" value="Unassembled WGS sequence"/>
</dbReference>
<dbReference type="CDD" id="cd00093">
    <property type="entry name" value="HTH_XRE"/>
    <property type="match status" value="1"/>
</dbReference>
<organism evidence="4 5">
    <name type="scientific">Bogoriella caseilytica</name>
    <dbReference type="NCBI Taxonomy" id="56055"/>
    <lineage>
        <taxon>Bacteria</taxon>
        <taxon>Bacillati</taxon>
        <taxon>Actinomycetota</taxon>
        <taxon>Actinomycetes</taxon>
        <taxon>Micrococcales</taxon>
        <taxon>Bogoriellaceae</taxon>
        <taxon>Bogoriella</taxon>
    </lineage>
</organism>
<evidence type="ECO:0000313" key="4">
    <source>
        <dbReference type="EMBL" id="ROR74203.1"/>
    </source>
</evidence>
<dbReference type="AlphaFoldDB" id="A0A3N2BG14"/>
<accession>A0A3N2BG14</accession>
<dbReference type="GO" id="GO:0003677">
    <property type="term" value="F:DNA binding"/>
    <property type="evidence" value="ECO:0007669"/>
    <property type="project" value="UniProtKB-KW"/>
</dbReference>
<dbReference type="SUPFAM" id="SSF47413">
    <property type="entry name" value="lambda repressor-like DNA-binding domains"/>
    <property type="match status" value="1"/>
</dbReference>
<dbReference type="InterPro" id="IPR050807">
    <property type="entry name" value="TransReg_Diox_bact_type"/>
</dbReference>
<evidence type="ECO:0000256" key="2">
    <source>
        <dbReference type="SAM" id="MobiDB-lite"/>
    </source>
</evidence>
<dbReference type="Pfam" id="PF01381">
    <property type="entry name" value="HTH_3"/>
    <property type="match status" value="1"/>
</dbReference>
<keyword evidence="5" id="KW-1185">Reference proteome</keyword>
<dbReference type="RefSeq" id="WP_123304521.1">
    <property type="nucleotide sequence ID" value="NZ_RKHK01000001.1"/>
</dbReference>
<dbReference type="EMBL" id="RKHK01000001">
    <property type="protein sequence ID" value="ROR74203.1"/>
    <property type="molecule type" value="Genomic_DNA"/>
</dbReference>
<proteinExistence type="predicted"/>
<keyword evidence="1" id="KW-0238">DNA-binding</keyword>
<dbReference type="InterPro" id="IPR001387">
    <property type="entry name" value="Cro/C1-type_HTH"/>
</dbReference>
<comment type="caution">
    <text evidence="4">The sequence shown here is derived from an EMBL/GenBank/DDBJ whole genome shotgun (WGS) entry which is preliminary data.</text>
</comment>
<dbReference type="InterPro" id="IPR010982">
    <property type="entry name" value="Lambda_DNA-bd_dom_sf"/>
</dbReference>
<sequence>MSILTFRRMTRRERLWREVLGEQLRERRRDQGRTLTDTARAAGLSPQYLSEIERGRKEPSSEVVAAVAEALGTTLLELTGQVTEQLRRDAAAATLTSLSSAPRHAAHRQRPASAPSLGSGEVQLSLAA</sequence>
<dbReference type="PANTHER" id="PTHR46797">
    <property type="entry name" value="HTH-TYPE TRANSCRIPTIONAL REGULATOR"/>
    <property type="match status" value="1"/>
</dbReference>
<dbReference type="PROSITE" id="PS50943">
    <property type="entry name" value="HTH_CROC1"/>
    <property type="match status" value="1"/>
</dbReference>
<dbReference type="PANTHER" id="PTHR46797:SF1">
    <property type="entry name" value="METHYLPHOSPHONATE SYNTHASE"/>
    <property type="match status" value="1"/>
</dbReference>